<dbReference type="Gene3D" id="3.30.160.250">
    <property type="match status" value="1"/>
</dbReference>
<evidence type="ECO:0000313" key="3">
    <source>
        <dbReference type="Proteomes" id="UP000276389"/>
    </source>
</evidence>
<dbReference type="SUPFAM" id="SSF47413">
    <property type="entry name" value="lambda repressor-like DNA-binding domains"/>
    <property type="match status" value="1"/>
</dbReference>
<dbReference type="InterPro" id="IPR031807">
    <property type="entry name" value="HicB-like"/>
</dbReference>
<feature type="domain" description="HicB-like antitoxin of toxin-antitoxin system" evidence="1">
    <location>
        <begin position="3"/>
        <end position="61"/>
    </location>
</feature>
<dbReference type="Proteomes" id="UP000276389">
    <property type="component" value="Unassembled WGS sequence"/>
</dbReference>
<dbReference type="RefSeq" id="WP_125914016.1">
    <property type="nucleotide sequence ID" value="NZ_RWHU01000002.1"/>
</dbReference>
<dbReference type="AlphaFoldDB" id="A0A3R9NY01"/>
<evidence type="ECO:0000259" key="1">
    <source>
        <dbReference type="Pfam" id="PF15919"/>
    </source>
</evidence>
<dbReference type="SUPFAM" id="SSF143100">
    <property type="entry name" value="TTHA1013/TTHA0281-like"/>
    <property type="match status" value="1"/>
</dbReference>
<dbReference type="PANTHER" id="PTHR34504">
    <property type="entry name" value="ANTITOXIN HICB"/>
    <property type="match status" value="1"/>
</dbReference>
<dbReference type="Gene3D" id="1.10.260.40">
    <property type="entry name" value="lambda repressor-like DNA-binding domains"/>
    <property type="match status" value="1"/>
</dbReference>
<gene>
    <name evidence="2" type="ORF">EJE24_06505</name>
</gene>
<dbReference type="GO" id="GO:0003677">
    <property type="term" value="F:DNA binding"/>
    <property type="evidence" value="ECO:0007669"/>
    <property type="project" value="InterPro"/>
</dbReference>
<dbReference type="InterPro" id="IPR035069">
    <property type="entry name" value="TTHA1013/TTHA0281-like"/>
</dbReference>
<dbReference type="Pfam" id="PF15919">
    <property type="entry name" value="HicB_lk_antitox"/>
    <property type="match status" value="1"/>
</dbReference>
<sequence>MRYPVNLSKAEEGGFFVEFPDIPEALTQGTTKDEALENALDALVTAFEFYFEDGDKIPEPSVSTGDYVDLPLSVEAKVLMLNAFIESKLSQTELAAKMNVKKQEVTRLFDLRHSTKIDTIQKAINSLGHRMELKYA</sequence>
<accession>A0A3R9NY01</accession>
<dbReference type="PANTHER" id="PTHR34504:SF4">
    <property type="entry name" value="ANTITOXIN HICB"/>
    <property type="match status" value="1"/>
</dbReference>
<protein>
    <submittedName>
        <fullName evidence="2">Type II toxin-antitoxin system HicB family antitoxin</fullName>
    </submittedName>
</protein>
<comment type="caution">
    <text evidence="2">The sequence shown here is derived from an EMBL/GenBank/DDBJ whole genome shotgun (WGS) entry which is preliminary data.</text>
</comment>
<dbReference type="InterPro" id="IPR051404">
    <property type="entry name" value="TA_system_antitoxin"/>
</dbReference>
<dbReference type="InterPro" id="IPR010982">
    <property type="entry name" value="Lambda_DNA-bd_dom_sf"/>
</dbReference>
<dbReference type="InterPro" id="IPR001387">
    <property type="entry name" value="Cro/C1-type_HTH"/>
</dbReference>
<dbReference type="EMBL" id="RWHU01000002">
    <property type="protein sequence ID" value="RSK69438.1"/>
    <property type="molecule type" value="Genomic_DNA"/>
</dbReference>
<name>A0A3R9NY01_9ENTR</name>
<proteinExistence type="predicted"/>
<reference evidence="2 3" key="1">
    <citation type="submission" date="2018-12" db="EMBL/GenBank/DDBJ databases">
        <title>The Genome Submission of two Enterobacter spp. strains.</title>
        <authorList>
            <person name="Wu W."/>
            <person name="Wei L."/>
            <person name="Feng Y."/>
            <person name="Zong Z."/>
        </authorList>
    </citation>
    <scope>NUCLEOTIDE SEQUENCE [LARGE SCALE GENOMIC DNA]</scope>
    <source>
        <strain evidence="2 3">WCHEHu045002</strain>
    </source>
</reference>
<evidence type="ECO:0000313" key="2">
    <source>
        <dbReference type="EMBL" id="RSK69438.1"/>
    </source>
</evidence>
<organism evidence="2 3">
    <name type="scientific">Enterobacter huaxiensis</name>
    <dbReference type="NCBI Taxonomy" id="2494702"/>
    <lineage>
        <taxon>Bacteria</taxon>
        <taxon>Pseudomonadati</taxon>
        <taxon>Pseudomonadota</taxon>
        <taxon>Gammaproteobacteria</taxon>
        <taxon>Enterobacterales</taxon>
        <taxon>Enterobacteriaceae</taxon>
        <taxon>Enterobacter</taxon>
    </lineage>
</organism>
<dbReference type="CDD" id="cd00093">
    <property type="entry name" value="HTH_XRE"/>
    <property type="match status" value="1"/>
</dbReference>